<evidence type="ECO:0000313" key="2">
    <source>
        <dbReference type="EMBL" id="PIP60754.1"/>
    </source>
</evidence>
<organism evidence="2 3">
    <name type="scientific">Candidatus Uhrbacteria bacterium CG22_combo_CG10-13_8_21_14_all_47_17</name>
    <dbReference type="NCBI Taxonomy" id="1975041"/>
    <lineage>
        <taxon>Bacteria</taxon>
        <taxon>Candidatus Uhriibacteriota</taxon>
    </lineage>
</organism>
<dbReference type="AlphaFoldDB" id="A0A2H0BT10"/>
<dbReference type="Proteomes" id="UP000231581">
    <property type="component" value="Unassembled WGS sequence"/>
</dbReference>
<name>A0A2H0BT10_9BACT</name>
<dbReference type="EMBL" id="PCSZ01000033">
    <property type="protein sequence ID" value="PIP60754.1"/>
    <property type="molecule type" value="Genomic_DNA"/>
</dbReference>
<sequence>MNSFRSFKFLLLRSSFPKKNGEEFSSLEQSFLILLEKTLQGSGRAVTQSFPAEEYPSYTDVRRELPPPPEDTSDAAVLVLWAFEEAVLTVRRELNNIEHVREGYKHFPRIILITEGRWYQELNLWGQDSTLRMMRFEPTSIGGSEALCMPLRRKYTEDDIDLLAGYLGIERRRSSREDDSTRDMNPHHDATRRFDL</sequence>
<reference evidence="2 3" key="1">
    <citation type="submission" date="2017-09" db="EMBL/GenBank/DDBJ databases">
        <title>Depth-based differentiation of microbial function through sediment-hosted aquifers and enrichment of novel symbionts in the deep terrestrial subsurface.</title>
        <authorList>
            <person name="Probst A.J."/>
            <person name="Ladd B."/>
            <person name="Jarett J.K."/>
            <person name="Geller-Mcgrath D.E."/>
            <person name="Sieber C.M."/>
            <person name="Emerson J.B."/>
            <person name="Anantharaman K."/>
            <person name="Thomas B.C."/>
            <person name="Malmstrom R."/>
            <person name="Stieglmeier M."/>
            <person name="Klingl A."/>
            <person name="Woyke T."/>
            <person name="Ryan C.M."/>
            <person name="Banfield J.F."/>
        </authorList>
    </citation>
    <scope>NUCLEOTIDE SEQUENCE [LARGE SCALE GENOMIC DNA]</scope>
    <source>
        <strain evidence="2">CG22_combo_CG10-13_8_21_14_all_47_17</strain>
    </source>
</reference>
<evidence type="ECO:0000256" key="1">
    <source>
        <dbReference type="SAM" id="MobiDB-lite"/>
    </source>
</evidence>
<accession>A0A2H0BT10</accession>
<protein>
    <submittedName>
        <fullName evidence="2">Uncharacterized protein</fullName>
    </submittedName>
</protein>
<comment type="caution">
    <text evidence="2">The sequence shown here is derived from an EMBL/GenBank/DDBJ whole genome shotgun (WGS) entry which is preliminary data.</text>
</comment>
<feature type="region of interest" description="Disordered" evidence="1">
    <location>
        <begin position="174"/>
        <end position="196"/>
    </location>
</feature>
<gene>
    <name evidence="2" type="ORF">COX00_01405</name>
</gene>
<evidence type="ECO:0000313" key="3">
    <source>
        <dbReference type="Proteomes" id="UP000231581"/>
    </source>
</evidence>
<proteinExistence type="predicted"/>